<keyword evidence="2 3" id="KW-0067">ATP-binding</keyword>
<evidence type="ECO:0000256" key="3">
    <source>
        <dbReference type="PROSITE-ProRule" id="PRU00492"/>
    </source>
</evidence>
<dbReference type="Pfam" id="PF03477">
    <property type="entry name" value="ATP-cone"/>
    <property type="match status" value="1"/>
</dbReference>
<sequence>MKKTEKILKSELAKIKSIRRRTGEVVPFDLERVARAVFKAFEVTGEGGEEESQEIAKRVFRMLLDLRSELVNARKGAKFLPTVEMVQDFVEKELMKNSFMDTAKEYILYRNKRSELRKAFGPVPETVKLAV</sequence>
<protein>
    <submittedName>
        <fullName evidence="5">Ribonucleotide reductase</fullName>
    </submittedName>
</protein>
<organism evidence="5 6">
    <name type="scientific">Candidatus Nomurabacteria bacterium GW2011_GWF2_43_8</name>
    <dbReference type="NCBI Taxonomy" id="1618779"/>
    <lineage>
        <taxon>Bacteria</taxon>
        <taxon>Candidatus Nomuraibacteriota</taxon>
    </lineage>
</organism>
<dbReference type="AlphaFoldDB" id="A0A0G1FJA9"/>
<evidence type="ECO:0000256" key="1">
    <source>
        <dbReference type="ARBA" id="ARBA00022741"/>
    </source>
</evidence>
<evidence type="ECO:0000313" key="5">
    <source>
        <dbReference type="EMBL" id="KKT22480.1"/>
    </source>
</evidence>
<evidence type="ECO:0000259" key="4">
    <source>
        <dbReference type="PROSITE" id="PS51161"/>
    </source>
</evidence>
<comment type="caution">
    <text evidence="5">The sequence shown here is derived from an EMBL/GenBank/DDBJ whole genome shotgun (WGS) entry which is preliminary data.</text>
</comment>
<proteinExistence type="predicted"/>
<dbReference type="GO" id="GO:0005524">
    <property type="term" value="F:ATP binding"/>
    <property type="evidence" value="ECO:0007669"/>
    <property type="project" value="UniProtKB-UniRule"/>
</dbReference>
<dbReference type="Proteomes" id="UP000033831">
    <property type="component" value="Unassembled WGS sequence"/>
</dbReference>
<gene>
    <name evidence="5" type="ORF">UW07_C0035G0001</name>
</gene>
<dbReference type="EMBL" id="LCGX01000035">
    <property type="protein sequence ID" value="KKT22480.1"/>
    <property type="molecule type" value="Genomic_DNA"/>
</dbReference>
<reference evidence="5 6" key="1">
    <citation type="journal article" date="2015" name="Nature">
        <title>rRNA introns, odd ribosomes, and small enigmatic genomes across a large radiation of phyla.</title>
        <authorList>
            <person name="Brown C.T."/>
            <person name="Hug L.A."/>
            <person name="Thomas B.C."/>
            <person name="Sharon I."/>
            <person name="Castelle C.J."/>
            <person name="Singh A."/>
            <person name="Wilkins M.J."/>
            <person name="Williams K.H."/>
            <person name="Banfield J.F."/>
        </authorList>
    </citation>
    <scope>NUCLEOTIDE SEQUENCE [LARGE SCALE GENOMIC DNA]</scope>
</reference>
<name>A0A0G1FJA9_9BACT</name>
<accession>A0A0G1FJA9</accession>
<keyword evidence="1 3" id="KW-0547">Nucleotide-binding</keyword>
<dbReference type="InterPro" id="IPR005144">
    <property type="entry name" value="ATP-cone_dom"/>
</dbReference>
<evidence type="ECO:0000256" key="2">
    <source>
        <dbReference type="ARBA" id="ARBA00022840"/>
    </source>
</evidence>
<feature type="non-terminal residue" evidence="5">
    <location>
        <position position="131"/>
    </location>
</feature>
<dbReference type="PROSITE" id="PS51161">
    <property type="entry name" value="ATP_CONE"/>
    <property type="match status" value="1"/>
</dbReference>
<evidence type="ECO:0000313" key="6">
    <source>
        <dbReference type="Proteomes" id="UP000033831"/>
    </source>
</evidence>
<feature type="domain" description="ATP-cone" evidence="4">
    <location>
        <begin position="16"/>
        <end position="117"/>
    </location>
</feature>